<keyword evidence="2 6" id="KW-0812">Transmembrane</keyword>
<keyword evidence="4 6" id="KW-0472">Membrane</keyword>
<dbReference type="GO" id="GO:0016020">
    <property type="term" value="C:membrane"/>
    <property type="evidence" value="ECO:0007669"/>
    <property type="project" value="UniProtKB-SubCell"/>
</dbReference>
<feature type="transmembrane region" description="Helical" evidence="6">
    <location>
        <begin position="187"/>
        <end position="208"/>
    </location>
</feature>
<dbReference type="EMBL" id="AYKW01000001">
    <property type="protein sequence ID" value="PIL36871.1"/>
    <property type="molecule type" value="Genomic_DNA"/>
</dbReference>
<organism evidence="7 8">
    <name type="scientific">Ganoderma sinense ZZ0214-1</name>
    <dbReference type="NCBI Taxonomy" id="1077348"/>
    <lineage>
        <taxon>Eukaryota</taxon>
        <taxon>Fungi</taxon>
        <taxon>Dikarya</taxon>
        <taxon>Basidiomycota</taxon>
        <taxon>Agaricomycotina</taxon>
        <taxon>Agaricomycetes</taxon>
        <taxon>Polyporales</taxon>
        <taxon>Polyporaceae</taxon>
        <taxon>Ganoderma</taxon>
    </lineage>
</organism>
<feature type="compositionally biased region" description="Basic and acidic residues" evidence="5">
    <location>
        <begin position="162"/>
        <end position="172"/>
    </location>
</feature>
<feature type="transmembrane region" description="Helical" evidence="6">
    <location>
        <begin position="374"/>
        <end position="394"/>
    </location>
</feature>
<feature type="region of interest" description="Disordered" evidence="5">
    <location>
        <begin position="533"/>
        <end position="665"/>
    </location>
</feature>
<feature type="compositionally biased region" description="Acidic residues" evidence="5">
    <location>
        <begin position="434"/>
        <end position="450"/>
    </location>
</feature>
<dbReference type="Proteomes" id="UP000230002">
    <property type="component" value="Unassembled WGS sequence"/>
</dbReference>
<dbReference type="InterPro" id="IPR008521">
    <property type="entry name" value="Mg_trans_NIPA"/>
</dbReference>
<keyword evidence="8" id="KW-1185">Reference proteome</keyword>
<reference evidence="7 8" key="1">
    <citation type="journal article" date="2015" name="Sci. Rep.">
        <title>Chromosome-level genome map provides insights into diverse defense mechanisms in the medicinal fungus Ganoderma sinense.</title>
        <authorList>
            <person name="Zhu Y."/>
            <person name="Xu J."/>
            <person name="Sun C."/>
            <person name="Zhou S."/>
            <person name="Xu H."/>
            <person name="Nelson D.R."/>
            <person name="Qian J."/>
            <person name="Song J."/>
            <person name="Luo H."/>
            <person name="Xiang L."/>
            <person name="Li Y."/>
            <person name="Xu Z."/>
            <person name="Ji A."/>
            <person name="Wang L."/>
            <person name="Lu S."/>
            <person name="Hayward A."/>
            <person name="Sun W."/>
            <person name="Li X."/>
            <person name="Schwartz D.C."/>
            <person name="Wang Y."/>
            <person name="Chen S."/>
        </authorList>
    </citation>
    <scope>NUCLEOTIDE SEQUENCE [LARGE SCALE GENOMIC DNA]</scope>
    <source>
        <strain evidence="7 8">ZZ0214-1</strain>
    </source>
</reference>
<protein>
    <submittedName>
        <fullName evidence="7">Transporter</fullName>
    </submittedName>
</protein>
<accession>A0A2G8SSV8</accession>
<evidence type="ECO:0000313" key="7">
    <source>
        <dbReference type="EMBL" id="PIL36871.1"/>
    </source>
</evidence>
<sequence length="665" mass="72685">MLVPPHLLLDLDDLPGGIDLPRISTATAAGIGVAIAGNVLISLALNCQKLAHRRLQREREALANAPQPLKPTSSNGRIVDRPHYDDTAPSHAPTRTVAVLETEPLLPQPDRVETDPARPGRGWFFFRRKSFHTRARDADRTHLASTHALMPVETTQVPSQDATRHENGEPKLKPQNAAESDYLRSKLWWFGFLLMNIGETGNFISYAFAPASVVAPLGTFALIANCIFAPLMLKERFRKRDFLGIIIAILGAVTVVLSANPSDTRLDPKGLIAAISTRPFEIYALTYLVGIVLLSGLSEGPAGKRFVYVDVGLCALFGGFTVLSTKAFSTLLTLEWFQIFKEWITYPVVAVLLGTGIGQIRYLNRALMRFDSKIVVPTQFVTFNLSAIVGSAILYGDFKKATFHQLLTFLYGCGATFLGVFIISWSPRGSPQPEYDEEEGDPEEEDDDTDPMSAETVTMTGTSVAESATASPSAFGSVRTLKGSISRRARPALAIPDGMGSSASDSGASHALRNRHSVVSLYGFSPAQRVLLIGSSPRDELFVRPNLDPERERDRERDYRDPERDPNASPESISRRRAVNWLDEGFSLSSQPSSQTCPRRTTRYGATSSDAASREGSRIRVDSPPTASGRARTNTNTSTSVGSGGFSRSRSRGRDRSESPIDPFR</sequence>
<feature type="compositionally biased region" description="Basic and acidic residues" evidence="5">
    <location>
        <begin position="652"/>
        <end position="665"/>
    </location>
</feature>
<feature type="compositionally biased region" description="Basic and acidic residues" evidence="5">
    <location>
        <begin position="537"/>
        <end position="566"/>
    </location>
</feature>
<dbReference type="PANTHER" id="PTHR12570:SF65">
    <property type="entry name" value="MAGNESIUM TRANSPORTER NIPA9-RELATED"/>
    <property type="match status" value="1"/>
</dbReference>
<dbReference type="InterPro" id="IPR037185">
    <property type="entry name" value="EmrE-like"/>
</dbReference>
<name>A0A2G8SSV8_9APHY</name>
<comment type="caution">
    <text evidence="7">The sequence shown here is derived from an EMBL/GenBank/DDBJ whole genome shotgun (WGS) entry which is preliminary data.</text>
</comment>
<feature type="transmembrane region" description="Helical" evidence="6">
    <location>
        <begin position="242"/>
        <end position="259"/>
    </location>
</feature>
<evidence type="ECO:0000256" key="4">
    <source>
        <dbReference type="ARBA" id="ARBA00023136"/>
    </source>
</evidence>
<evidence type="ECO:0000256" key="6">
    <source>
        <dbReference type="SAM" id="Phobius"/>
    </source>
</evidence>
<feature type="transmembrane region" description="Helical" evidence="6">
    <location>
        <begin position="343"/>
        <end position="362"/>
    </location>
</feature>
<evidence type="ECO:0000256" key="3">
    <source>
        <dbReference type="ARBA" id="ARBA00022989"/>
    </source>
</evidence>
<feature type="transmembrane region" description="Helical" evidence="6">
    <location>
        <begin position="214"/>
        <end position="233"/>
    </location>
</feature>
<dbReference type="OrthoDB" id="165382at2759"/>
<dbReference type="GO" id="GO:0015095">
    <property type="term" value="F:magnesium ion transmembrane transporter activity"/>
    <property type="evidence" value="ECO:0007669"/>
    <property type="project" value="InterPro"/>
</dbReference>
<feature type="compositionally biased region" description="Low complexity" evidence="5">
    <location>
        <begin position="632"/>
        <end position="641"/>
    </location>
</feature>
<feature type="transmembrane region" description="Helical" evidence="6">
    <location>
        <begin position="271"/>
        <end position="294"/>
    </location>
</feature>
<feature type="compositionally biased region" description="Basic and acidic residues" evidence="5">
    <location>
        <begin position="612"/>
        <end position="621"/>
    </location>
</feature>
<keyword evidence="3 6" id="KW-1133">Transmembrane helix</keyword>
<evidence type="ECO:0000313" key="8">
    <source>
        <dbReference type="Proteomes" id="UP000230002"/>
    </source>
</evidence>
<feature type="transmembrane region" description="Helical" evidence="6">
    <location>
        <begin position="20"/>
        <end position="45"/>
    </location>
</feature>
<feature type="transmembrane region" description="Helical" evidence="6">
    <location>
        <begin position="406"/>
        <end position="425"/>
    </location>
</feature>
<dbReference type="PANTHER" id="PTHR12570">
    <property type="match status" value="1"/>
</dbReference>
<dbReference type="SUPFAM" id="SSF103481">
    <property type="entry name" value="Multidrug resistance efflux transporter EmrE"/>
    <property type="match status" value="1"/>
</dbReference>
<evidence type="ECO:0000256" key="1">
    <source>
        <dbReference type="ARBA" id="ARBA00004141"/>
    </source>
</evidence>
<feature type="transmembrane region" description="Helical" evidence="6">
    <location>
        <begin position="306"/>
        <end position="323"/>
    </location>
</feature>
<feature type="region of interest" description="Disordered" evidence="5">
    <location>
        <begin position="429"/>
        <end position="454"/>
    </location>
</feature>
<dbReference type="Pfam" id="PF05653">
    <property type="entry name" value="Mg_trans_NIPA"/>
    <property type="match status" value="1"/>
</dbReference>
<gene>
    <name evidence="7" type="ORF">GSI_00561</name>
</gene>
<evidence type="ECO:0000256" key="5">
    <source>
        <dbReference type="SAM" id="MobiDB-lite"/>
    </source>
</evidence>
<feature type="region of interest" description="Disordered" evidence="5">
    <location>
        <begin position="154"/>
        <end position="177"/>
    </location>
</feature>
<dbReference type="AlphaFoldDB" id="A0A2G8SSV8"/>
<feature type="compositionally biased region" description="Polar residues" evidence="5">
    <location>
        <begin position="587"/>
        <end position="611"/>
    </location>
</feature>
<proteinExistence type="predicted"/>
<feature type="compositionally biased region" description="Basic and acidic residues" evidence="5">
    <location>
        <begin position="78"/>
        <end position="88"/>
    </location>
</feature>
<evidence type="ECO:0000256" key="2">
    <source>
        <dbReference type="ARBA" id="ARBA00022692"/>
    </source>
</evidence>
<comment type="subcellular location">
    <subcellularLocation>
        <location evidence="1">Membrane</location>
        <topology evidence="1">Multi-pass membrane protein</topology>
    </subcellularLocation>
</comment>
<feature type="region of interest" description="Disordered" evidence="5">
    <location>
        <begin position="66"/>
        <end position="92"/>
    </location>
</feature>